<accession>X1LJ18</accession>
<dbReference type="PANTHER" id="PTHR30486:SF16">
    <property type="entry name" value="TWITCHING MOTILITY PROTEIN PILT"/>
    <property type="match status" value="1"/>
</dbReference>
<name>X1LJ18_9ZZZZ</name>
<comment type="caution">
    <text evidence="3">The sequence shown here is derived from an EMBL/GenBank/DDBJ whole genome shotgun (WGS) entry which is preliminary data.</text>
</comment>
<dbReference type="InterPro" id="IPR027417">
    <property type="entry name" value="P-loop_NTPase"/>
</dbReference>
<dbReference type="Gene3D" id="3.40.50.300">
    <property type="entry name" value="P-loop containing nucleotide triphosphate hydrolases"/>
    <property type="match status" value="1"/>
</dbReference>
<evidence type="ECO:0000256" key="1">
    <source>
        <dbReference type="ARBA" id="ARBA00006611"/>
    </source>
</evidence>
<gene>
    <name evidence="3" type="ORF">S06H3_20788</name>
</gene>
<dbReference type="Gene3D" id="3.30.450.90">
    <property type="match status" value="1"/>
</dbReference>
<evidence type="ECO:0000313" key="3">
    <source>
        <dbReference type="EMBL" id="GAI02365.1"/>
    </source>
</evidence>
<evidence type="ECO:0000259" key="2">
    <source>
        <dbReference type="Pfam" id="PF00437"/>
    </source>
</evidence>
<dbReference type="AlphaFoldDB" id="X1LJ18"/>
<dbReference type="InterPro" id="IPR050921">
    <property type="entry name" value="T4SS_GSP_E_ATPase"/>
</dbReference>
<sequence length="167" mass="18564">MTEEYVASTKVYLTAEGTKFSILDMLAYFEEHGVMRVSDLHIKIGVPPTFRVDGDLVKFKGEPVTPETAKQLIYPLLSDENLQKFKSRHSVDCSYRLGSLQFRINVFQENDGLCAAIRALSLNIPKVEEIGFPNNVWEDIINLKQGLVLLTGITGAGKSTTIASLID</sequence>
<organism evidence="3">
    <name type="scientific">marine sediment metagenome</name>
    <dbReference type="NCBI Taxonomy" id="412755"/>
    <lineage>
        <taxon>unclassified sequences</taxon>
        <taxon>metagenomes</taxon>
        <taxon>ecological metagenomes</taxon>
    </lineage>
</organism>
<dbReference type="GO" id="GO:0016887">
    <property type="term" value="F:ATP hydrolysis activity"/>
    <property type="evidence" value="ECO:0007669"/>
    <property type="project" value="InterPro"/>
</dbReference>
<protein>
    <recommendedName>
        <fullName evidence="2">Bacterial type II secretion system protein E domain-containing protein</fullName>
    </recommendedName>
</protein>
<dbReference type="SUPFAM" id="SSF52540">
    <property type="entry name" value="P-loop containing nucleoside triphosphate hydrolases"/>
    <property type="match status" value="1"/>
</dbReference>
<feature type="non-terminal residue" evidence="3">
    <location>
        <position position="167"/>
    </location>
</feature>
<dbReference type="Pfam" id="PF00437">
    <property type="entry name" value="T2SSE"/>
    <property type="match status" value="1"/>
</dbReference>
<reference evidence="3" key="1">
    <citation type="journal article" date="2014" name="Front. Microbiol.">
        <title>High frequency of phylogenetically diverse reductive dehalogenase-homologous genes in deep subseafloor sedimentary metagenomes.</title>
        <authorList>
            <person name="Kawai M."/>
            <person name="Futagami T."/>
            <person name="Toyoda A."/>
            <person name="Takaki Y."/>
            <person name="Nishi S."/>
            <person name="Hori S."/>
            <person name="Arai W."/>
            <person name="Tsubouchi T."/>
            <person name="Morono Y."/>
            <person name="Uchiyama I."/>
            <person name="Ito T."/>
            <person name="Fujiyama A."/>
            <person name="Inagaki F."/>
            <person name="Takami H."/>
        </authorList>
    </citation>
    <scope>NUCLEOTIDE SEQUENCE</scope>
    <source>
        <strain evidence="3">Expedition CK06-06</strain>
    </source>
</reference>
<dbReference type="EMBL" id="BARV01010818">
    <property type="protein sequence ID" value="GAI02365.1"/>
    <property type="molecule type" value="Genomic_DNA"/>
</dbReference>
<dbReference type="InterPro" id="IPR001482">
    <property type="entry name" value="T2SS/T4SS_dom"/>
</dbReference>
<proteinExistence type="inferred from homology"/>
<dbReference type="PANTHER" id="PTHR30486">
    <property type="entry name" value="TWITCHING MOTILITY PROTEIN PILT"/>
    <property type="match status" value="1"/>
</dbReference>
<comment type="similarity">
    <text evidence="1">Belongs to the GSP E family.</text>
</comment>
<feature type="domain" description="Bacterial type II secretion system protein E" evidence="2">
    <location>
        <begin position="47"/>
        <end position="166"/>
    </location>
</feature>